<reference evidence="2" key="1">
    <citation type="submission" date="2020-05" db="EMBL/GenBank/DDBJ databases">
        <title>Mycena genomes resolve the evolution of fungal bioluminescence.</title>
        <authorList>
            <person name="Tsai I.J."/>
        </authorList>
    </citation>
    <scope>NUCLEOTIDE SEQUENCE</scope>
    <source>
        <strain evidence="2">171206Taipei</strain>
    </source>
</reference>
<dbReference type="PANTHER" id="PTHR10261">
    <property type="entry name" value="COATOMER SUBUNIT GAMMA"/>
    <property type="match status" value="1"/>
</dbReference>
<sequence>MALSMLIRYAANVMAEDPNQIVELLECWPRHKSDMANFEAGCVLREMKNDAPAQLTQSIAGKTCNFLFNRSVATTYDITTTLLQTGHEASVDCLIKQMITSFMSEIRKSLSTRSALFATQSLPSTPLYPISFLVSFATRVAMVLNRVQGVSAVASPRGHWGLRVYKTLYSHPLLARSQGAQSFPTRQIHSFHLLSRCPGNAAVRAAAVSSLAKFGLNFNREALNQSVGVLSRRCLDDVDDEVRDRAAMYLKVFRKQTLAEPHVKDDLILSLAALESKHVAYVKDSAASAQAFEVSGTPQDQPCSNRRRRGCPTQLIA</sequence>
<dbReference type="PANTHER" id="PTHR10261:SF0">
    <property type="entry name" value="COATOMER SUBUNIT GAMMA-2"/>
    <property type="match status" value="1"/>
</dbReference>
<dbReference type="GO" id="GO:0006891">
    <property type="term" value="P:intra-Golgi vesicle-mediated transport"/>
    <property type="evidence" value="ECO:0007669"/>
    <property type="project" value="TreeGrafter"/>
</dbReference>
<name>A0A8H6VZ07_9AGAR</name>
<evidence type="ECO:0000313" key="2">
    <source>
        <dbReference type="EMBL" id="KAF7297061.1"/>
    </source>
</evidence>
<evidence type="ECO:0000313" key="3">
    <source>
        <dbReference type="Proteomes" id="UP000636479"/>
    </source>
</evidence>
<dbReference type="OrthoDB" id="1074925at2759"/>
<dbReference type="GO" id="GO:0030126">
    <property type="term" value="C:COPI vesicle coat"/>
    <property type="evidence" value="ECO:0007669"/>
    <property type="project" value="TreeGrafter"/>
</dbReference>
<dbReference type="Proteomes" id="UP000636479">
    <property type="component" value="Unassembled WGS sequence"/>
</dbReference>
<dbReference type="EMBL" id="JACAZF010000008">
    <property type="protein sequence ID" value="KAF7297061.1"/>
    <property type="molecule type" value="Genomic_DNA"/>
</dbReference>
<feature type="region of interest" description="Disordered" evidence="1">
    <location>
        <begin position="293"/>
        <end position="317"/>
    </location>
</feature>
<dbReference type="InterPro" id="IPR011989">
    <property type="entry name" value="ARM-like"/>
</dbReference>
<dbReference type="GO" id="GO:0009306">
    <property type="term" value="P:protein secretion"/>
    <property type="evidence" value="ECO:0007669"/>
    <property type="project" value="TreeGrafter"/>
</dbReference>
<protein>
    <submittedName>
        <fullName evidence="2">Coatomer subunit gamma</fullName>
    </submittedName>
</protein>
<accession>A0A8H6VZ07</accession>
<dbReference type="GO" id="GO:0000139">
    <property type="term" value="C:Golgi membrane"/>
    <property type="evidence" value="ECO:0007669"/>
    <property type="project" value="TreeGrafter"/>
</dbReference>
<dbReference type="GeneID" id="59348524"/>
<organism evidence="2 3">
    <name type="scientific">Mycena indigotica</name>
    <dbReference type="NCBI Taxonomy" id="2126181"/>
    <lineage>
        <taxon>Eukaryota</taxon>
        <taxon>Fungi</taxon>
        <taxon>Dikarya</taxon>
        <taxon>Basidiomycota</taxon>
        <taxon>Agaricomycotina</taxon>
        <taxon>Agaricomycetes</taxon>
        <taxon>Agaricomycetidae</taxon>
        <taxon>Agaricales</taxon>
        <taxon>Marasmiineae</taxon>
        <taxon>Mycenaceae</taxon>
        <taxon>Mycena</taxon>
    </lineage>
</organism>
<dbReference type="SUPFAM" id="SSF48371">
    <property type="entry name" value="ARM repeat"/>
    <property type="match status" value="1"/>
</dbReference>
<comment type="caution">
    <text evidence="2">The sequence shown here is derived from an EMBL/GenBank/DDBJ whole genome shotgun (WGS) entry which is preliminary data.</text>
</comment>
<dbReference type="GO" id="GO:0005783">
    <property type="term" value="C:endoplasmic reticulum"/>
    <property type="evidence" value="ECO:0007669"/>
    <property type="project" value="TreeGrafter"/>
</dbReference>
<proteinExistence type="predicted"/>
<dbReference type="RefSeq" id="XP_037217420.1">
    <property type="nucleotide sequence ID" value="XM_037366008.1"/>
</dbReference>
<evidence type="ECO:0000256" key="1">
    <source>
        <dbReference type="SAM" id="MobiDB-lite"/>
    </source>
</evidence>
<dbReference type="GO" id="GO:0006888">
    <property type="term" value="P:endoplasmic reticulum to Golgi vesicle-mediated transport"/>
    <property type="evidence" value="ECO:0007669"/>
    <property type="project" value="TreeGrafter"/>
</dbReference>
<keyword evidence="3" id="KW-1185">Reference proteome</keyword>
<dbReference type="GO" id="GO:0005793">
    <property type="term" value="C:endoplasmic reticulum-Golgi intermediate compartment"/>
    <property type="evidence" value="ECO:0007669"/>
    <property type="project" value="TreeGrafter"/>
</dbReference>
<dbReference type="InterPro" id="IPR016024">
    <property type="entry name" value="ARM-type_fold"/>
</dbReference>
<dbReference type="AlphaFoldDB" id="A0A8H6VZ07"/>
<dbReference type="Gene3D" id="1.25.10.10">
    <property type="entry name" value="Leucine-rich Repeat Variant"/>
    <property type="match status" value="1"/>
</dbReference>
<gene>
    <name evidence="2" type="ORF">MIND_00938900</name>
</gene>
<dbReference type="InterPro" id="IPR017106">
    <property type="entry name" value="Coatomer_gsu"/>
</dbReference>